<feature type="signal peptide" evidence="1">
    <location>
        <begin position="1"/>
        <end position="19"/>
    </location>
</feature>
<dbReference type="EMBL" id="JAAWWL010000001">
    <property type="protein sequence ID" value="NKI30853.1"/>
    <property type="molecule type" value="Genomic_DNA"/>
</dbReference>
<keyword evidence="1" id="KW-0732">Signal</keyword>
<accession>A0ABX1GLU2</accession>
<reference evidence="2 3" key="1">
    <citation type="submission" date="2020-04" db="EMBL/GenBank/DDBJ databases">
        <authorList>
            <person name="Yoon J."/>
        </authorList>
    </citation>
    <scope>NUCLEOTIDE SEQUENCE [LARGE SCALE GENOMIC DNA]</scope>
    <source>
        <strain evidence="2 3">DJ-13</strain>
    </source>
</reference>
<feature type="chain" id="PRO_5047465375" evidence="1">
    <location>
        <begin position="20"/>
        <end position="78"/>
    </location>
</feature>
<gene>
    <name evidence="2" type="ORF">HCU67_02785</name>
</gene>
<protein>
    <submittedName>
        <fullName evidence="2">Uncharacterized protein</fullName>
    </submittedName>
</protein>
<evidence type="ECO:0000313" key="2">
    <source>
        <dbReference type="EMBL" id="NKI30853.1"/>
    </source>
</evidence>
<organism evidence="2 3">
    <name type="scientific">Croceivirga thetidis</name>
    <dbReference type="NCBI Taxonomy" id="2721623"/>
    <lineage>
        <taxon>Bacteria</taxon>
        <taxon>Pseudomonadati</taxon>
        <taxon>Bacteroidota</taxon>
        <taxon>Flavobacteriia</taxon>
        <taxon>Flavobacteriales</taxon>
        <taxon>Flavobacteriaceae</taxon>
        <taxon>Croceivirga</taxon>
    </lineage>
</organism>
<comment type="caution">
    <text evidence="2">The sequence shown here is derived from an EMBL/GenBank/DDBJ whole genome shotgun (WGS) entry which is preliminary data.</text>
</comment>
<proteinExistence type="predicted"/>
<dbReference type="Proteomes" id="UP000718451">
    <property type="component" value="Unassembled WGS sequence"/>
</dbReference>
<keyword evidence="3" id="KW-1185">Reference proteome</keyword>
<sequence length="78" mass="8853">MKAILTFVFFFFITAAAMANTPAKQVKVETTIMKVELNITIEKSDIEKSEVARLYMYKNSRVKKALKFATKANKAKMA</sequence>
<name>A0ABX1GLU2_9FLAO</name>
<dbReference type="RefSeq" id="WP_168551080.1">
    <property type="nucleotide sequence ID" value="NZ_JAAWWL010000001.1"/>
</dbReference>
<evidence type="ECO:0000313" key="3">
    <source>
        <dbReference type="Proteomes" id="UP000718451"/>
    </source>
</evidence>
<evidence type="ECO:0000256" key="1">
    <source>
        <dbReference type="SAM" id="SignalP"/>
    </source>
</evidence>